<dbReference type="Proteomes" id="UP000230002">
    <property type="component" value="Unassembled WGS sequence"/>
</dbReference>
<gene>
    <name evidence="2" type="ORF">GSI_14792</name>
</gene>
<dbReference type="STRING" id="1077348.A0A2G8RPR2"/>
<dbReference type="EMBL" id="AYKW01000068">
    <property type="protein sequence ID" value="PIL23481.1"/>
    <property type="molecule type" value="Genomic_DNA"/>
</dbReference>
<sequence length="285" mass="32819">MDAEEDLLKKYKKHLFADGLLPFHPTLKALGTAHSRIKAKQDGRQRWVITDTMTGEPAIFSHAALFAQGDDIETGNFVPPKEEIPAGIEEKTVQQRPNTRCFYTYVLDTYADLSLFEGQWILDDYMKTVKGFSSTPLPRRLYLSGKDPKYRSRFWMQTPMFLRREADKDGADIKHLHPWVVKADEQSKLFRANPDRPRVWVKDGDKILPITECDPSVLQRGDLVAISFTITYHITKTNWFPQYHPACHERSKWSASRRGRLEKGGETKPRQNTLGLVSLEAKTQQ</sequence>
<dbReference type="AlphaFoldDB" id="A0A2G8RPR2"/>
<keyword evidence="3" id="KW-1185">Reference proteome</keyword>
<feature type="compositionally biased region" description="Basic and acidic residues" evidence="1">
    <location>
        <begin position="259"/>
        <end position="269"/>
    </location>
</feature>
<comment type="caution">
    <text evidence="2">The sequence shown here is derived from an EMBL/GenBank/DDBJ whole genome shotgun (WGS) entry which is preliminary data.</text>
</comment>
<accession>A0A2G8RPR2</accession>
<proteinExistence type="predicted"/>
<evidence type="ECO:0000256" key="1">
    <source>
        <dbReference type="SAM" id="MobiDB-lite"/>
    </source>
</evidence>
<evidence type="ECO:0000313" key="2">
    <source>
        <dbReference type="EMBL" id="PIL23481.1"/>
    </source>
</evidence>
<feature type="region of interest" description="Disordered" evidence="1">
    <location>
        <begin position="254"/>
        <end position="285"/>
    </location>
</feature>
<name>A0A2G8RPR2_9APHY</name>
<organism evidence="2 3">
    <name type="scientific">Ganoderma sinense ZZ0214-1</name>
    <dbReference type="NCBI Taxonomy" id="1077348"/>
    <lineage>
        <taxon>Eukaryota</taxon>
        <taxon>Fungi</taxon>
        <taxon>Dikarya</taxon>
        <taxon>Basidiomycota</taxon>
        <taxon>Agaricomycotina</taxon>
        <taxon>Agaricomycetes</taxon>
        <taxon>Polyporales</taxon>
        <taxon>Polyporaceae</taxon>
        <taxon>Ganoderma</taxon>
    </lineage>
</organism>
<dbReference type="OrthoDB" id="2752438at2759"/>
<protein>
    <submittedName>
        <fullName evidence="2">Uncharacterized protein</fullName>
    </submittedName>
</protein>
<evidence type="ECO:0000313" key="3">
    <source>
        <dbReference type="Proteomes" id="UP000230002"/>
    </source>
</evidence>
<feature type="compositionally biased region" description="Polar residues" evidence="1">
    <location>
        <begin position="270"/>
        <end position="285"/>
    </location>
</feature>
<reference evidence="2 3" key="1">
    <citation type="journal article" date="2015" name="Sci. Rep.">
        <title>Chromosome-level genome map provides insights into diverse defense mechanisms in the medicinal fungus Ganoderma sinense.</title>
        <authorList>
            <person name="Zhu Y."/>
            <person name="Xu J."/>
            <person name="Sun C."/>
            <person name="Zhou S."/>
            <person name="Xu H."/>
            <person name="Nelson D.R."/>
            <person name="Qian J."/>
            <person name="Song J."/>
            <person name="Luo H."/>
            <person name="Xiang L."/>
            <person name="Li Y."/>
            <person name="Xu Z."/>
            <person name="Ji A."/>
            <person name="Wang L."/>
            <person name="Lu S."/>
            <person name="Hayward A."/>
            <person name="Sun W."/>
            <person name="Li X."/>
            <person name="Schwartz D.C."/>
            <person name="Wang Y."/>
            <person name="Chen S."/>
        </authorList>
    </citation>
    <scope>NUCLEOTIDE SEQUENCE [LARGE SCALE GENOMIC DNA]</scope>
    <source>
        <strain evidence="2 3">ZZ0214-1</strain>
    </source>
</reference>